<name>H1XU71_CALAY</name>
<dbReference type="KEGG" id="caby:Cabys_709"/>
<dbReference type="OrthoDB" id="9810200at2"/>
<feature type="transmembrane region" description="Helical" evidence="1">
    <location>
        <begin position="6"/>
        <end position="25"/>
    </location>
</feature>
<keyword evidence="6" id="KW-1185">Reference proteome</keyword>
<dbReference type="InterPro" id="IPR002035">
    <property type="entry name" value="VWF_A"/>
</dbReference>
<feature type="transmembrane region" description="Helical" evidence="1">
    <location>
        <begin position="54"/>
        <end position="75"/>
    </location>
</feature>
<evidence type="ECO:0000259" key="2">
    <source>
        <dbReference type="Pfam" id="PF07584"/>
    </source>
</evidence>
<organism evidence="5 6">
    <name type="scientific">Caldithrix abyssi DSM 13497</name>
    <dbReference type="NCBI Taxonomy" id="880073"/>
    <lineage>
        <taxon>Bacteria</taxon>
        <taxon>Pseudomonadati</taxon>
        <taxon>Calditrichota</taxon>
        <taxon>Calditrichia</taxon>
        <taxon>Calditrichales</taxon>
        <taxon>Calditrichaceae</taxon>
        <taxon>Caldithrix</taxon>
    </lineage>
</organism>
<evidence type="ECO:0000313" key="6">
    <source>
        <dbReference type="Proteomes" id="UP000004671"/>
    </source>
</evidence>
<dbReference type="NCBIfam" id="TIGR02226">
    <property type="entry name" value="two_anch"/>
    <property type="match status" value="1"/>
</dbReference>
<evidence type="ECO:0000256" key="1">
    <source>
        <dbReference type="SAM" id="Phobius"/>
    </source>
</evidence>
<accession>H1XU71</accession>
<proteinExistence type="predicted"/>
<keyword evidence="1" id="KW-0472">Membrane</keyword>
<dbReference type="EMBL" id="CP018099">
    <property type="protein sequence ID" value="APF17460.1"/>
    <property type="molecule type" value="Genomic_DNA"/>
</dbReference>
<dbReference type="Gene3D" id="3.40.50.880">
    <property type="match status" value="1"/>
</dbReference>
<dbReference type="HOGENOM" id="CLU_017817_0_0_0"/>
<dbReference type="Pfam" id="PF07584">
    <property type="entry name" value="BatA"/>
    <property type="match status" value="1"/>
</dbReference>
<dbReference type="Gene3D" id="3.40.50.410">
    <property type="entry name" value="von Willebrand factor, type A domain"/>
    <property type="match status" value="1"/>
</dbReference>
<dbReference type="InterPro" id="IPR029062">
    <property type="entry name" value="Class_I_gatase-like"/>
</dbReference>
<gene>
    <name evidence="4" type="ORF">Cabys_709</name>
    <name evidence="5" type="ORF">Calab_1947</name>
</gene>
<keyword evidence="1" id="KW-1133">Transmembrane helix</keyword>
<dbReference type="SUPFAM" id="SSF53300">
    <property type="entry name" value="vWA-like"/>
    <property type="match status" value="1"/>
</dbReference>
<feature type="domain" description="Aerotolerance regulator N-terminal" evidence="2">
    <location>
        <begin position="1"/>
        <end position="77"/>
    </location>
</feature>
<dbReference type="Proteomes" id="UP000004671">
    <property type="component" value="Chromosome"/>
</dbReference>
<evidence type="ECO:0000259" key="3">
    <source>
        <dbReference type="Pfam" id="PF13519"/>
    </source>
</evidence>
<evidence type="ECO:0000313" key="5">
    <source>
        <dbReference type="EMBL" id="EHO41561.1"/>
    </source>
</evidence>
<feature type="domain" description="VWFA" evidence="3">
    <location>
        <begin position="95"/>
        <end position="196"/>
    </location>
</feature>
<keyword evidence="1 5" id="KW-0812">Transmembrane</keyword>
<sequence length="682" mass="77489">MFNFINGLVLPVIAAALIPLILHLLNRQKLKTLPFSSIKFLKELQSKRIRQVKIYQILIILIRMLFIVFLVLTFARPALNTFFSAPLSGARTTSVILLDNSLSMQTRSHVQSHFEKSVNILRKILNTFNESDHVAVITGDLDTGAPLQYNYNESFEFSQLKVSNFSFDLGHALLLARQWLEKFPNYNKEIIIISDGRIPRNVLSDSALSILKNVAARVYEINVSSPAQADINLSVDTAYVASRLIDLQQPVRVAAVVQNLGEEEKESSISLYDKQNRLAMQLVTIPPQSAKNVELFFSPHRASQYDLTLELDDDPLLADNHYYLSLNIPAEIRALYVQNRPGIEISAALQALSARTNLKITEVSAANWLAEPLSEYQLLVFDDPLNINEMQLGILSQFLNSGKSIIFIPGLSSSLSDYNHILERLVQKKPFLELVKSAAVGQFFTLKQTLAGNQLLEPVFRKKMTEVQWPHFYQYFKLRKAGDVLFEFSNGDPFVQMVKKRGRGNVFVLSSGLTGQWSDFPLRGLYIPFLHQLFALATHNAEEDNQFLIGQPVTITVPQIELQRNFQLQKPDEEVVSIIPEQTDFGLIFSFDGFAQPGHYRILQDGKLIKSFAVNLNAREWKRPFVKLESIRPDVVRLNAEDFSEKSLLKARLGRELWPVFLTLALLMLALEMWLIRKLEQG</sequence>
<feature type="transmembrane region" description="Helical" evidence="1">
    <location>
        <begin position="657"/>
        <end position="676"/>
    </location>
</feature>
<reference evidence="4 7" key="2">
    <citation type="submission" date="2016-11" db="EMBL/GenBank/DDBJ databases">
        <title>Genomic analysis of Caldithrix abyssi and proposal of a novel bacterial phylum Caldithrichaeota.</title>
        <authorList>
            <person name="Kublanov I."/>
            <person name="Sigalova O."/>
            <person name="Gavrilov S."/>
            <person name="Lebedinsky A."/>
            <person name="Ivanova N."/>
            <person name="Daum C."/>
            <person name="Reddy T."/>
            <person name="Klenk H.P."/>
            <person name="Goker M."/>
            <person name="Reva O."/>
            <person name="Miroshnichenko M."/>
            <person name="Kyprides N."/>
            <person name="Woyke T."/>
            <person name="Gelfand M."/>
        </authorList>
    </citation>
    <scope>NUCLEOTIDE SEQUENCE [LARGE SCALE GENOMIC DNA]</scope>
    <source>
        <strain evidence="4 7">LF13</strain>
    </source>
</reference>
<dbReference type="InParanoid" id="H1XU71"/>
<dbReference type="AlphaFoldDB" id="H1XU71"/>
<dbReference type="CDD" id="cd00198">
    <property type="entry name" value="vWFA"/>
    <property type="match status" value="1"/>
</dbReference>
<protein>
    <submittedName>
        <fullName evidence="5">Double-transmembrane region domain protein</fullName>
    </submittedName>
    <submittedName>
        <fullName evidence="4">N-terminal double-transmembrane domain-containing protein</fullName>
    </submittedName>
</protein>
<evidence type="ECO:0000313" key="4">
    <source>
        <dbReference type="EMBL" id="APF17460.1"/>
    </source>
</evidence>
<reference evidence="5 6" key="1">
    <citation type="submission" date="2011-09" db="EMBL/GenBank/DDBJ databases">
        <title>The permanent draft genome of Caldithrix abyssi DSM 13497.</title>
        <authorList>
            <consortium name="US DOE Joint Genome Institute (JGI-PGF)"/>
            <person name="Lucas S."/>
            <person name="Han J."/>
            <person name="Lapidus A."/>
            <person name="Bruce D."/>
            <person name="Goodwin L."/>
            <person name="Pitluck S."/>
            <person name="Peters L."/>
            <person name="Kyrpides N."/>
            <person name="Mavromatis K."/>
            <person name="Ivanova N."/>
            <person name="Mikhailova N."/>
            <person name="Chertkov O."/>
            <person name="Detter J.C."/>
            <person name="Tapia R."/>
            <person name="Han C."/>
            <person name="Land M."/>
            <person name="Hauser L."/>
            <person name="Markowitz V."/>
            <person name="Cheng J.-F."/>
            <person name="Hugenholtz P."/>
            <person name="Woyke T."/>
            <person name="Wu D."/>
            <person name="Spring S."/>
            <person name="Brambilla E."/>
            <person name="Klenk H.-P."/>
            <person name="Eisen J.A."/>
        </authorList>
    </citation>
    <scope>NUCLEOTIDE SEQUENCE [LARGE SCALE GENOMIC DNA]</scope>
    <source>
        <strain evidence="5 6">DSM 13497</strain>
    </source>
</reference>
<dbReference type="PANTHER" id="PTHR37464">
    <property type="entry name" value="BLL2463 PROTEIN"/>
    <property type="match status" value="1"/>
</dbReference>
<evidence type="ECO:0000313" key="7">
    <source>
        <dbReference type="Proteomes" id="UP000183868"/>
    </source>
</evidence>
<dbReference type="EMBL" id="CM001402">
    <property type="protein sequence ID" value="EHO41561.1"/>
    <property type="molecule type" value="Genomic_DNA"/>
</dbReference>
<dbReference type="eggNOG" id="COG2304">
    <property type="taxonomic scope" value="Bacteria"/>
</dbReference>
<dbReference type="STRING" id="880073.Cabys_709"/>
<dbReference type="PaxDb" id="880073-Calab_1947"/>
<dbReference type="SUPFAM" id="SSF52317">
    <property type="entry name" value="Class I glutamine amidotransferase-like"/>
    <property type="match status" value="1"/>
</dbReference>
<dbReference type="InterPro" id="IPR024163">
    <property type="entry name" value="Aerotolerance_reg_N"/>
</dbReference>
<dbReference type="Proteomes" id="UP000183868">
    <property type="component" value="Chromosome"/>
</dbReference>
<dbReference type="InterPro" id="IPR036465">
    <property type="entry name" value="vWFA_dom_sf"/>
</dbReference>
<dbReference type="Pfam" id="PF13519">
    <property type="entry name" value="VWA_2"/>
    <property type="match status" value="1"/>
</dbReference>
<dbReference type="InterPro" id="IPR011933">
    <property type="entry name" value="Double_TM_dom"/>
</dbReference>
<dbReference type="PANTHER" id="PTHR37464:SF1">
    <property type="entry name" value="BLL2463 PROTEIN"/>
    <property type="match status" value="1"/>
</dbReference>
<dbReference type="RefSeq" id="WP_006928720.1">
    <property type="nucleotide sequence ID" value="NZ_CM001402.1"/>
</dbReference>